<reference evidence="2" key="1">
    <citation type="journal article" date="2017" name="Nat. Commun.">
        <title>The asparagus genome sheds light on the origin and evolution of a young Y chromosome.</title>
        <authorList>
            <person name="Harkess A."/>
            <person name="Zhou J."/>
            <person name="Xu C."/>
            <person name="Bowers J.E."/>
            <person name="Van der Hulst R."/>
            <person name="Ayyampalayam S."/>
            <person name="Mercati F."/>
            <person name="Riccardi P."/>
            <person name="McKain M.R."/>
            <person name="Kakrana A."/>
            <person name="Tang H."/>
            <person name="Ray J."/>
            <person name="Groenendijk J."/>
            <person name="Arikit S."/>
            <person name="Mathioni S.M."/>
            <person name="Nakano M."/>
            <person name="Shan H."/>
            <person name="Telgmann-Rauber A."/>
            <person name="Kanno A."/>
            <person name="Yue Z."/>
            <person name="Chen H."/>
            <person name="Li W."/>
            <person name="Chen Y."/>
            <person name="Xu X."/>
            <person name="Zhang Y."/>
            <person name="Luo S."/>
            <person name="Chen H."/>
            <person name="Gao J."/>
            <person name="Mao Z."/>
            <person name="Pires J.C."/>
            <person name="Luo M."/>
            <person name="Kudrna D."/>
            <person name="Wing R.A."/>
            <person name="Meyers B.C."/>
            <person name="Yi K."/>
            <person name="Kong H."/>
            <person name="Lavrijsen P."/>
            <person name="Sunseri F."/>
            <person name="Falavigna A."/>
            <person name="Ye Y."/>
            <person name="Leebens-Mack J.H."/>
            <person name="Chen G."/>
        </authorList>
    </citation>
    <scope>NUCLEOTIDE SEQUENCE [LARGE SCALE GENOMIC DNA]</scope>
    <source>
        <strain evidence="2">cv. DH0086</strain>
    </source>
</reference>
<gene>
    <name evidence="1" type="ORF">A4U43_C06F13010</name>
</gene>
<organism evidence="1 2">
    <name type="scientific">Asparagus officinalis</name>
    <name type="common">Garden asparagus</name>
    <dbReference type="NCBI Taxonomy" id="4686"/>
    <lineage>
        <taxon>Eukaryota</taxon>
        <taxon>Viridiplantae</taxon>
        <taxon>Streptophyta</taxon>
        <taxon>Embryophyta</taxon>
        <taxon>Tracheophyta</taxon>
        <taxon>Spermatophyta</taxon>
        <taxon>Magnoliopsida</taxon>
        <taxon>Liliopsida</taxon>
        <taxon>Asparagales</taxon>
        <taxon>Asparagaceae</taxon>
        <taxon>Asparagoideae</taxon>
        <taxon>Asparagus</taxon>
    </lineage>
</organism>
<dbReference type="EMBL" id="CM007386">
    <property type="protein sequence ID" value="ONK66880.1"/>
    <property type="molecule type" value="Genomic_DNA"/>
</dbReference>
<sequence>MAGIALILDLLKAKQSQSIQSLHSYTLFSATVAASAASVAAGKPFLSRALFGDGGIPIFYCDAGIALDEGYIPSLRIASENILNRESINYRTKEYPVELKPVFSAFELKSLAITSLRSFLLFYLPLLEPRPPRDDDDDFLEETPKDKPVDLAVPFRNSVKQIFRETAVVTTRRILERLVVHHVSQRMAWKLLKDVPKSAKRKAARGMPTTLFVYGVSKTTFRGHLLGVAASWVVQIIIEAYRCFVRNPANEDVDDDDSDRKEKIRLLGKKVCSATIKCGSSLVFASIGAGIGALFHPSTGQWIGCALGDFAGPVIAIICFEKLHLEL</sequence>
<protein>
    <submittedName>
        <fullName evidence="1">Uncharacterized protein</fullName>
    </submittedName>
</protein>
<name>A0A5P1ES53_ASPOF</name>
<dbReference type="AlphaFoldDB" id="A0A5P1ES53"/>
<proteinExistence type="predicted"/>
<evidence type="ECO:0000313" key="2">
    <source>
        <dbReference type="Proteomes" id="UP000243459"/>
    </source>
</evidence>
<dbReference type="OrthoDB" id="1925570at2759"/>
<dbReference type="Gramene" id="ONK66880">
    <property type="protein sequence ID" value="ONK66880"/>
    <property type="gene ID" value="A4U43_C06F13010"/>
</dbReference>
<dbReference type="PANTHER" id="PTHR36074">
    <property type="entry name" value="ISOPENTENYL-DIPHOSPHATE DELTA-ISOMERASE"/>
    <property type="match status" value="1"/>
</dbReference>
<dbReference type="Proteomes" id="UP000243459">
    <property type="component" value="Chromosome 6"/>
</dbReference>
<evidence type="ECO:0000313" key="1">
    <source>
        <dbReference type="EMBL" id="ONK66880.1"/>
    </source>
</evidence>
<keyword evidence="2" id="KW-1185">Reference proteome</keyword>
<dbReference type="OMA" id="ASWLIQV"/>
<dbReference type="PANTHER" id="PTHR36074:SF1">
    <property type="entry name" value="ISOPENTENYL-DIPHOSPHATE DELTA-ISOMERASE"/>
    <property type="match status" value="1"/>
</dbReference>
<accession>A0A5P1ES53</accession>